<accession>A0A832SK39</accession>
<name>A0A832SK39_9EURY</name>
<dbReference type="PANTHER" id="PTHR38138:SF1">
    <property type="entry name" value="ARCHAEAL TYPE IV PILIN N-TERMINAL DOMAIN-CONTAINING PROTEIN"/>
    <property type="match status" value="1"/>
</dbReference>
<evidence type="ECO:0000256" key="1">
    <source>
        <dbReference type="SAM" id="Phobius"/>
    </source>
</evidence>
<dbReference type="GeneID" id="1472116"/>
<organism evidence="3 4">
    <name type="scientific">Methanosarcina acetivorans</name>
    <dbReference type="NCBI Taxonomy" id="2214"/>
    <lineage>
        <taxon>Archaea</taxon>
        <taxon>Methanobacteriati</taxon>
        <taxon>Methanobacteriota</taxon>
        <taxon>Stenosarchaea group</taxon>
        <taxon>Methanomicrobia</taxon>
        <taxon>Methanosarcinales</taxon>
        <taxon>Methanosarcinaceae</taxon>
        <taxon>Methanosarcina</taxon>
    </lineage>
</organism>
<feature type="domain" description="Archaeal Type IV pilin N-terminal" evidence="2">
    <location>
        <begin position="11"/>
        <end position="80"/>
    </location>
</feature>
<dbReference type="NCBIfam" id="TIGR02537">
    <property type="entry name" value="arch_flag_Nterm"/>
    <property type="match status" value="1"/>
</dbReference>
<proteinExistence type="predicted"/>
<dbReference type="RefSeq" id="WP_011020282.1">
    <property type="nucleotide sequence ID" value="NZ_DUJU01000131.1"/>
</dbReference>
<keyword evidence="1" id="KW-0812">Transmembrane</keyword>
<evidence type="ECO:0000313" key="3">
    <source>
        <dbReference type="EMBL" id="HIH94603.1"/>
    </source>
</evidence>
<dbReference type="PANTHER" id="PTHR38138">
    <property type="entry name" value="VNG6441H"/>
    <property type="match status" value="1"/>
</dbReference>
<dbReference type="Proteomes" id="UP000600774">
    <property type="component" value="Unassembled WGS sequence"/>
</dbReference>
<gene>
    <name evidence="3" type="ORF">HA338_11445</name>
</gene>
<feature type="transmembrane region" description="Helical" evidence="1">
    <location>
        <begin position="12"/>
        <end position="38"/>
    </location>
</feature>
<sequence length="153" mass="16101">MDLKKIFNDNKAVSPVIGVVLMVAITVILAAAIGSSVFGQSPAKSAPQANLDIKAVNTTDPGYIKFEHLGGDPIYFDENSTTKVMAALDGTSVEIDATGLGTLDVGDMVTIGLDKYSDSNTTAFTGLSSGDTVNIKIIDVQTKQLICNKDVRF</sequence>
<dbReference type="AlphaFoldDB" id="A0A832SK39"/>
<keyword evidence="1" id="KW-0472">Membrane</keyword>
<dbReference type="InterPro" id="IPR013373">
    <property type="entry name" value="Flagellin/pilin_N_arc"/>
</dbReference>
<keyword evidence="1" id="KW-1133">Transmembrane helix</keyword>
<evidence type="ECO:0000313" key="4">
    <source>
        <dbReference type="Proteomes" id="UP000600774"/>
    </source>
</evidence>
<dbReference type="InterPro" id="IPR012859">
    <property type="entry name" value="Pilin_N_archaeal"/>
</dbReference>
<dbReference type="OMA" id="MTIEHIS"/>
<dbReference type="Pfam" id="PF07790">
    <property type="entry name" value="Pilin_N"/>
    <property type="match status" value="1"/>
</dbReference>
<reference evidence="3" key="1">
    <citation type="journal article" date="2020" name="bioRxiv">
        <title>A rank-normalized archaeal taxonomy based on genome phylogeny resolves widespread incomplete and uneven classifications.</title>
        <authorList>
            <person name="Rinke C."/>
            <person name="Chuvochina M."/>
            <person name="Mussig A.J."/>
            <person name="Chaumeil P.-A."/>
            <person name="Waite D.W."/>
            <person name="Whitman W.B."/>
            <person name="Parks D.H."/>
            <person name="Hugenholtz P."/>
        </authorList>
    </citation>
    <scope>NUCLEOTIDE SEQUENCE</scope>
    <source>
        <strain evidence="3">UBA8876</strain>
    </source>
</reference>
<comment type="caution">
    <text evidence="3">The sequence shown here is derived from an EMBL/GenBank/DDBJ whole genome shotgun (WGS) entry which is preliminary data.</text>
</comment>
<dbReference type="EMBL" id="DUJU01000131">
    <property type="protein sequence ID" value="HIH94603.1"/>
    <property type="molecule type" value="Genomic_DNA"/>
</dbReference>
<evidence type="ECO:0000259" key="2">
    <source>
        <dbReference type="Pfam" id="PF07790"/>
    </source>
</evidence>
<protein>
    <submittedName>
        <fullName evidence="3">Type IV pilin</fullName>
    </submittedName>
</protein>